<dbReference type="GO" id="GO:0006749">
    <property type="term" value="P:glutathione metabolic process"/>
    <property type="evidence" value="ECO:0007669"/>
    <property type="project" value="TreeGrafter"/>
</dbReference>
<dbReference type="PROSITE" id="PS50404">
    <property type="entry name" value="GST_NTER"/>
    <property type="match status" value="1"/>
</dbReference>
<dbReference type="Gene3D" id="1.20.1050.10">
    <property type="match status" value="1"/>
</dbReference>
<evidence type="ECO:0000259" key="2">
    <source>
        <dbReference type="PROSITE" id="PS50404"/>
    </source>
</evidence>
<dbReference type="Pfam" id="PF13410">
    <property type="entry name" value="GST_C_2"/>
    <property type="match status" value="1"/>
</dbReference>
<dbReference type="SUPFAM" id="SSF47616">
    <property type="entry name" value="GST C-terminal domain-like"/>
    <property type="match status" value="1"/>
</dbReference>
<accession>A0A1L9UM68</accession>
<proteinExistence type="inferred from homology"/>
<keyword evidence="5" id="KW-1185">Reference proteome</keyword>
<dbReference type="AlphaFoldDB" id="A0A1L9UM68"/>
<organism evidence="4 5">
    <name type="scientific">Aspergillus brasiliensis (strain CBS 101740 / IMI 381727 / IBT 21946)</name>
    <dbReference type="NCBI Taxonomy" id="767769"/>
    <lineage>
        <taxon>Eukaryota</taxon>
        <taxon>Fungi</taxon>
        <taxon>Dikarya</taxon>
        <taxon>Ascomycota</taxon>
        <taxon>Pezizomycotina</taxon>
        <taxon>Eurotiomycetes</taxon>
        <taxon>Eurotiomycetidae</taxon>
        <taxon>Eurotiales</taxon>
        <taxon>Aspergillaceae</taxon>
        <taxon>Aspergillus</taxon>
        <taxon>Aspergillus subgen. Circumdati</taxon>
    </lineage>
</organism>
<dbReference type="InterPro" id="IPR036249">
    <property type="entry name" value="Thioredoxin-like_sf"/>
</dbReference>
<evidence type="ECO:0000259" key="3">
    <source>
        <dbReference type="PROSITE" id="PS50405"/>
    </source>
</evidence>
<dbReference type="PANTHER" id="PTHR42673:SF4">
    <property type="entry name" value="MALEYLACETOACETATE ISOMERASE"/>
    <property type="match status" value="1"/>
</dbReference>
<dbReference type="STRING" id="767769.A0A1L9UM68"/>
<dbReference type="GeneID" id="93577286"/>
<dbReference type="InterPro" id="IPR036282">
    <property type="entry name" value="Glutathione-S-Trfase_C_sf"/>
</dbReference>
<name>A0A1L9UM68_ASPBC</name>
<dbReference type="InterPro" id="IPR010987">
    <property type="entry name" value="Glutathione-S-Trfase_C-like"/>
</dbReference>
<dbReference type="GO" id="GO:0006559">
    <property type="term" value="P:L-phenylalanine catabolic process"/>
    <property type="evidence" value="ECO:0007669"/>
    <property type="project" value="TreeGrafter"/>
</dbReference>
<dbReference type="InterPro" id="IPR005955">
    <property type="entry name" value="GST_Zeta"/>
</dbReference>
<dbReference type="RefSeq" id="XP_067479928.1">
    <property type="nucleotide sequence ID" value="XM_067624798.1"/>
</dbReference>
<dbReference type="SFLD" id="SFLDS00019">
    <property type="entry name" value="Glutathione_Transferase_(cytos"/>
    <property type="match status" value="1"/>
</dbReference>
<evidence type="ECO:0000313" key="5">
    <source>
        <dbReference type="Proteomes" id="UP000184499"/>
    </source>
</evidence>
<dbReference type="SUPFAM" id="SSF52833">
    <property type="entry name" value="Thioredoxin-like"/>
    <property type="match status" value="1"/>
</dbReference>
<gene>
    <name evidence="4" type="ORF">ASPBRDRAFT_42408</name>
</gene>
<evidence type="ECO:0008006" key="6">
    <source>
        <dbReference type="Google" id="ProtNLM"/>
    </source>
</evidence>
<dbReference type="Pfam" id="PF13409">
    <property type="entry name" value="GST_N_2"/>
    <property type="match status" value="1"/>
</dbReference>
<feature type="domain" description="GST N-terminal" evidence="2">
    <location>
        <begin position="5"/>
        <end position="92"/>
    </location>
</feature>
<dbReference type="OMA" id="CCQRIII"/>
<dbReference type="Gene3D" id="3.40.30.10">
    <property type="entry name" value="Glutaredoxin"/>
    <property type="match status" value="1"/>
</dbReference>
<dbReference type="PROSITE" id="PS50405">
    <property type="entry name" value="GST_CTER"/>
    <property type="match status" value="1"/>
</dbReference>
<dbReference type="GO" id="GO:0004364">
    <property type="term" value="F:glutathione transferase activity"/>
    <property type="evidence" value="ECO:0007669"/>
    <property type="project" value="TreeGrafter"/>
</dbReference>
<dbReference type="InterPro" id="IPR040079">
    <property type="entry name" value="Glutathione_S-Trfase"/>
</dbReference>
<protein>
    <recommendedName>
        <fullName evidence="6">Maleylacetoacetate isomerase</fullName>
    </recommendedName>
</protein>
<reference evidence="5" key="1">
    <citation type="journal article" date="2017" name="Genome Biol.">
        <title>Comparative genomics reveals high biological diversity and specific adaptations in the industrially and medically important fungal genus Aspergillus.</title>
        <authorList>
            <person name="de Vries R.P."/>
            <person name="Riley R."/>
            <person name="Wiebenga A."/>
            <person name="Aguilar-Osorio G."/>
            <person name="Amillis S."/>
            <person name="Uchima C.A."/>
            <person name="Anderluh G."/>
            <person name="Asadollahi M."/>
            <person name="Askin M."/>
            <person name="Barry K."/>
            <person name="Battaglia E."/>
            <person name="Bayram O."/>
            <person name="Benocci T."/>
            <person name="Braus-Stromeyer S.A."/>
            <person name="Caldana C."/>
            <person name="Canovas D."/>
            <person name="Cerqueira G.C."/>
            <person name="Chen F."/>
            <person name="Chen W."/>
            <person name="Choi C."/>
            <person name="Clum A."/>
            <person name="Dos Santos R.A."/>
            <person name="Damasio A.R."/>
            <person name="Diallinas G."/>
            <person name="Emri T."/>
            <person name="Fekete E."/>
            <person name="Flipphi M."/>
            <person name="Freyberg S."/>
            <person name="Gallo A."/>
            <person name="Gournas C."/>
            <person name="Habgood R."/>
            <person name="Hainaut M."/>
            <person name="Harispe M.L."/>
            <person name="Henrissat B."/>
            <person name="Hilden K.S."/>
            <person name="Hope R."/>
            <person name="Hossain A."/>
            <person name="Karabika E."/>
            <person name="Karaffa L."/>
            <person name="Karanyi Z."/>
            <person name="Krasevec N."/>
            <person name="Kuo A."/>
            <person name="Kusch H."/>
            <person name="LaButti K."/>
            <person name="Lagendijk E.L."/>
            <person name="Lapidus A."/>
            <person name="Levasseur A."/>
            <person name="Lindquist E."/>
            <person name="Lipzen A."/>
            <person name="Logrieco A.F."/>
            <person name="MacCabe A."/>
            <person name="Maekelae M.R."/>
            <person name="Malavazi I."/>
            <person name="Melin P."/>
            <person name="Meyer V."/>
            <person name="Mielnichuk N."/>
            <person name="Miskei M."/>
            <person name="Molnar A.P."/>
            <person name="Mule G."/>
            <person name="Ngan C.Y."/>
            <person name="Orejas M."/>
            <person name="Orosz E."/>
            <person name="Ouedraogo J.P."/>
            <person name="Overkamp K.M."/>
            <person name="Park H.-S."/>
            <person name="Perrone G."/>
            <person name="Piumi F."/>
            <person name="Punt P.J."/>
            <person name="Ram A.F."/>
            <person name="Ramon A."/>
            <person name="Rauscher S."/>
            <person name="Record E."/>
            <person name="Riano-Pachon D.M."/>
            <person name="Robert V."/>
            <person name="Roehrig J."/>
            <person name="Ruller R."/>
            <person name="Salamov A."/>
            <person name="Salih N.S."/>
            <person name="Samson R.A."/>
            <person name="Sandor E."/>
            <person name="Sanguinetti M."/>
            <person name="Schuetze T."/>
            <person name="Sepcic K."/>
            <person name="Shelest E."/>
            <person name="Sherlock G."/>
            <person name="Sophianopoulou V."/>
            <person name="Squina F.M."/>
            <person name="Sun H."/>
            <person name="Susca A."/>
            <person name="Todd R.B."/>
            <person name="Tsang A."/>
            <person name="Unkles S.E."/>
            <person name="van de Wiele N."/>
            <person name="van Rossen-Uffink D."/>
            <person name="Oliveira J.V."/>
            <person name="Vesth T.C."/>
            <person name="Visser J."/>
            <person name="Yu J.-H."/>
            <person name="Zhou M."/>
            <person name="Andersen M.R."/>
            <person name="Archer D.B."/>
            <person name="Baker S.E."/>
            <person name="Benoit I."/>
            <person name="Brakhage A.A."/>
            <person name="Braus G.H."/>
            <person name="Fischer R."/>
            <person name="Frisvad J.C."/>
            <person name="Goldman G.H."/>
            <person name="Houbraken J."/>
            <person name="Oakley B."/>
            <person name="Pocsi I."/>
            <person name="Scazzocchio C."/>
            <person name="Seiboth B."/>
            <person name="vanKuyk P.A."/>
            <person name="Wortman J."/>
            <person name="Dyer P.S."/>
            <person name="Grigoriev I.V."/>
        </authorList>
    </citation>
    <scope>NUCLEOTIDE SEQUENCE [LARGE SCALE GENOMIC DNA]</scope>
    <source>
        <strain evidence="5">CBS 101740 / IMI 381727 / IBT 21946</strain>
    </source>
</reference>
<dbReference type="OrthoDB" id="202840at2759"/>
<dbReference type="GO" id="GO:0005739">
    <property type="term" value="C:mitochondrion"/>
    <property type="evidence" value="ECO:0007669"/>
    <property type="project" value="TreeGrafter"/>
</dbReference>
<evidence type="ECO:0000313" key="4">
    <source>
        <dbReference type="EMBL" id="OJJ72680.1"/>
    </source>
</evidence>
<dbReference type="PANTHER" id="PTHR42673">
    <property type="entry name" value="MALEYLACETOACETATE ISOMERASE"/>
    <property type="match status" value="1"/>
</dbReference>
<evidence type="ECO:0000256" key="1">
    <source>
        <dbReference type="ARBA" id="ARBA00010007"/>
    </source>
</evidence>
<sequence length="231" mass="26297">MENQDIFELYSFWCSSCCQRIIIAAHLKGIPLKFTYVDLRTRGHHDAKYKDELNPSASVPTLVVHHPDGNKTIIRQSMTILEYFEERFPDQSPLLPPVSAWQDRIKVRDLVNIIAIDVQAPTNSRIAKRVRSVRDNVEDQEGFVRQAFTDGFQAYEALISPSSKYSFGDQVTLADVVLVPTVDQALLYEMDLEFVPNLLRVYKSLKELEAFKAGDGKNQGDTPEQFRSASQ</sequence>
<comment type="similarity">
    <text evidence="1">Belongs to the GST superfamily. Zeta family.</text>
</comment>
<dbReference type="Proteomes" id="UP000184499">
    <property type="component" value="Unassembled WGS sequence"/>
</dbReference>
<dbReference type="NCBIfam" id="TIGR01262">
    <property type="entry name" value="maiA"/>
    <property type="match status" value="1"/>
</dbReference>
<dbReference type="InterPro" id="IPR004045">
    <property type="entry name" value="Glutathione_S-Trfase_N"/>
</dbReference>
<feature type="domain" description="GST C-terminal" evidence="3">
    <location>
        <begin position="100"/>
        <end position="224"/>
    </location>
</feature>
<dbReference type="GO" id="GO:0016034">
    <property type="term" value="F:maleylacetoacetate isomerase activity"/>
    <property type="evidence" value="ECO:0007669"/>
    <property type="project" value="TreeGrafter"/>
</dbReference>
<dbReference type="VEuPathDB" id="FungiDB:ASPBRDRAFT_42408"/>
<dbReference type="EMBL" id="KV878683">
    <property type="protein sequence ID" value="OJJ72680.1"/>
    <property type="molecule type" value="Genomic_DNA"/>
</dbReference>